<organism evidence="15 16">
    <name type="scientific">Halobium salinum</name>
    <dbReference type="NCBI Taxonomy" id="1364940"/>
    <lineage>
        <taxon>Archaea</taxon>
        <taxon>Methanobacteriati</taxon>
        <taxon>Methanobacteriota</taxon>
        <taxon>Stenosarchaea group</taxon>
        <taxon>Halobacteria</taxon>
        <taxon>Halobacteriales</taxon>
        <taxon>Haloferacaceae</taxon>
        <taxon>Halobium</taxon>
    </lineage>
</organism>
<dbReference type="Gene3D" id="1.10.287.130">
    <property type="match status" value="1"/>
</dbReference>
<name>A0ABD5P645_9EURY</name>
<dbReference type="InterPro" id="IPR003594">
    <property type="entry name" value="HATPase_dom"/>
</dbReference>
<evidence type="ECO:0000256" key="9">
    <source>
        <dbReference type="ARBA" id="ARBA00022777"/>
    </source>
</evidence>
<dbReference type="SUPFAM" id="SSF55874">
    <property type="entry name" value="ATPase domain of HSP90 chaperone/DNA topoisomerase II/histidine kinase"/>
    <property type="match status" value="1"/>
</dbReference>
<dbReference type="InterPro" id="IPR003660">
    <property type="entry name" value="HAMP_dom"/>
</dbReference>
<dbReference type="PANTHER" id="PTHR44936">
    <property type="entry name" value="SENSOR PROTEIN CREC"/>
    <property type="match status" value="1"/>
</dbReference>
<dbReference type="PROSITE" id="PS50109">
    <property type="entry name" value="HIS_KIN"/>
    <property type="match status" value="1"/>
</dbReference>
<dbReference type="EC" id="2.7.13.3" evidence="3"/>
<keyword evidence="8" id="KW-0547">Nucleotide-binding</keyword>
<evidence type="ECO:0000256" key="3">
    <source>
        <dbReference type="ARBA" id="ARBA00012438"/>
    </source>
</evidence>
<keyword evidence="11" id="KW-0472">Membrane</keyword>
<dbReference type="InterPro" id="IPR005467">
    <property type="entry name" value="His_kinase_dom"/>
</dbReference>
<evidence type="ECO:0000256" key="10">
    <source>
        <dbReference type="ARBA" id="ARBA00022840"/>
    </source>
</evidence>
<comment type="subcellular location">
    <subcellularLocation>
        <location evidence="2">Cell membrane</location>
        <topology evidence="2">Multi-pass membrane protein</topology>
    </subcellularLocation>
</comment>
<gene>
    <name evidence="15" type="ORF">ACFO0N_00195</name>
</gene>
<evidence type="ECO:0000256" key="1">
    <source>
        <dbReference type="ARBA" id="ARBA00000085"/>
    </source>
</evidence>
<dbReference type="GO" id="GO:0007165">
    <property type="term" value="P:signal transduction"/>
    <property type="evidence" value="ECO:0007669"/>
    <property type="project" value="UniProtKB-KW"/>
</dbReference>
<dbReference type="PRINTS" id="PR00344">
    <property type="entry name" value="BCTRLSENSOR"/>
</dbReference>
<sequence length="575" mass="62312">MRLRTRLVVTLFLITFVLGGTVYGGVELYESEMVAQERADVDRTASLTADQVDAAVAEQRDFVGYMASQPEAREFDRTTPFLTGFLDRSRFFSVQLVDRDGTVRRYRGAVDEATRRDAIGSDVRDRAYVRAALNGTTYVADPVPVSGTDRHAVVFSAPVYDRSEVVGALAATIYVNERTLLTAAGPLTSEVQSVAVGDANTTVHEPVHRFDESITSTATVDSTGWTVTVSRDRAALDARVATLQLVQGFGLLVVFVLMLGFGLLEYRTTLDQTERLLAGFTAVGAGNYDRELSLSAGEEWQEIGDRFNELATGIEERERTLREQRQRLEVLNRVLRHNVRTDVSLVVGYADVVREAAANDGDSTELREAVDIIEERGKHIGEMSKTARRIESVVSDDRDPVELNLGSAVDEALDAVRGAHPDAVATSSVSPGVEVLANPALPEALEQLCTNAVEHNSEPNPSVTVSASRYEAHGPSDEIDDAPSPTDGRDAAEWYAALAIADGGPGIPDHEKEVLDAGRETPLRHGSGLGLWFVYWVVTKSGGRVTFEDRHDGTTVVVHLPLADVDTATATGADA</sequence>
<dbReference type="RefSeq" id="WP_267624717.1">
    <property type="nucleotide sequence ID" value="NZ_JAODIW010000010.1"/>
</dbReference>
<dbReference type="SMART" id="SM00387">
    <property type="entry name" value="HATPase_c"/>
    <property type="match status" value="1"/>
</dbReference>
<keyword evidence="5" id="KW-0597">Phosphoprotein</keyword>
<dbReference type="Gene3D" id="3.30.450.20">
    <property type="entry name" value="PAS domain"/>
    <property type="match status" value="1"/>
</dbReference>
<dbReference type="PANTHER" id="PTHR44936:SF10">
    <property type="entry name" value="SENSOR PROTEIN RSTB"/>
    <property type="match status" value="1"/>
</dbReference>
<evidence type="ECO:0000313" key="15">
    <source>
        <dbReference type="EMBL" id="MFC4356362.1"/>
    </source>
</evidence>
<evidence type="ECO:0000256" key="5">
    <source>
        <dbReference type="ARBA" id="ARBA00022553"/>
    </source>
</evidence>
<dbReference type="InterPro" id="IPR029151">
    <property type="entry name" value="Sensor-like_sf"/>
</dbReference>
<evidence type="ECO:0000259" key="14">
    <source>
        <dbReference type="PROSITE" id="PS50885"/>
    </source>
</evidence>
<dbReference type="GO" id="GO:0005524">
    <property type="term" value="F:ATP binding"/>
    <property type="evidence" value="ECO:0007669"/>
    <property type="project" value="UniProtKB-KW"/>
</dbReference>
<evidence type="ECO:0000256" key="11">
    <source>
        <dbReference type="ARBA" id="ARBA00022989"/>
    </source>
</evidence>
<evidence type="ECO:0000256" key="4">
    <source>
        <dbReference type="ARBA" id="ARBA00022475"/>
    </source>
</evidence>
<keyword evidence="16" id="KW-1185">Reference proteome</keyword>
<keyword evidence="9" id="KW-0418">Kinase</keyword>
<keyword evidence="7" id="KW-0812">Transmembrane</keyword>
<keyword evidence="6" id="KW-0808">Transferase</keyword>
<dbReference type="InterPro" id="IPR004358">
    <property type="entry name" value="Sig_transdc_His_kin-like_C"/>
</dbReference>
<keyword evidence="11" id="KW-1133">Transmembrane helix</keyword>
<keyword evidence="10 15" id="KW-0067">ATP-binding</keyword>
<dbReference type="AlphaFoldDB" id="A0ABD5P645"/>
<evidence type="ECO:0000256" key="6">
    <source>
        <dbReference type="ARBA" id="ARBA00022679"/>
    </source>
</evidence>
<dbReference type="Pfam" id="PF02518">
    <property type="entry name" value="HATPase_c"/>
    <property type="match status" value="1"/>
</dbReference>
<dbReference type="SUPFAM" id="SSF103190">
    <property type="entry name" value="Sensory domain-like"/>
    <property type="match status" value="1"/>
</dbReference>
<keyword evidence="4" id="KW-1003">Cell membrane</keyword>
<evidence type="ECO:0000313" key="16">
    <source>
        <dbReference type="Proteomes" id="UP001595921"/>
    </source>
</evidence>
<dbReference type="PROSITE" id="PS50885">
    <property type="entry name" value="HAMP"/>
    <property type="match status" value="1"/>
</dbReference>
<evidence type="ECO:0000256" key="2">
    <source>
        <dbReference type="ARBA" id="ARBA00004651"/>
    </source>
</evidence>
<evidence type="ECO:0000256" key="12">
    <source>
        <dbReference type="ARBA" id="ARBA00023224"/>
    </source>
</evidence>
<dbReference type="Gene3D" id="3.30.565.10">
    <property type="entry name" value="Histidine kinase-like ATPase, C-terminal domain"/>
    <property type="match status" value="1"/>
</dbReference>
<evidence type="ECO:0000259" key="13">
    <source>
        <dbReference type="PROSITE" id="PS50109"/>
    </source>
</evidence>
<feature type="domain" description="Histidine kinase" evidence="13">
    <location>
        <begin position="334"/>
        <end position="564"/>
    </location>
</feature>
<comment type="caution">
    <text evidence="15">The sequence shown here is derived from an EMBL/GenBank/DDBJ whole genome shotgun (WGS) entry which is preliminary data.</text>
</comment>
<reference evidence="15 16" key="1">
    <citation type="journal article" date="2019" name="Int. J. Syst. Evol. Microbiol.">
        <title>The Global Catalogue of Microorganisms (GCM) 10K type strain sequencing project: providing services to taxonomists for standard genome sequencing and annotation.</title>
        <authorList>
            <consortium name="The Broad Institute Genomics Platform"/>
            <consortium name="The Broad Institute Genome Sequencing Center for Infectious Disease"/>
            <person name="Wu L."/>
            <person name="Ma J."/>
        </authorList>
    </citation>
    <scope>NUCLEOTIDE SEQUENCE [LARGE SCALE GENOMIC DNA]</scope>
    <source>
        <strain evidence="15 16">CGMCC 1.12553</strain>
    </source>
</reference>
<protein>
    <recommendedName>
        <fullName evidence="3">histidine kinase</fullName>
        <ecNumber evidence="3">2.7.13.3</ecNumber>
    </recommendedName>
</protein>
<keyword evidence="12" id="KW-0807">Transducer</keyword>
<proteinExistence type="predicted"/>
<dbReference type="EMBL" id="JBHSDS010000001">
    <property type="protein sequence ID" value="MFC4356362.1"/>
    <property type="molecule type" value="Genomic_DNA"/>
</dbReference>
<dbReference type="GO" id="GO:0004673">
    <property type="term" value="F:protein histidine kinase activity"/>
    <property type="evidence" value="ECO:0007669"/>
    <property type="project" value="UniProtKB-EC"/>
</dbReference>
<accession>A0ABD5P645</accession>
<comment type="catalytic activity">
    <reaction evidence="1">
        <text>ATP + protein L-histidine = ADP + protein N-phospho-L-histidine.</text>
        <dbReference type="EC" id="2.7.13.3"/>
    </reaction>
</comment>
<dbReference type="InterPro" id="IPR050980">
    <property type="entry name" value="2C_sensor_his_kinase"/>
</dbReference>
<dbReference type="Proteomes" id="UP001595921">
    <property type="component" value="Unassembled WGS sequence"/>
</dbReference>
<evidence type="ECO:0000256" key="8">
    <source>
        <dbReference type="ARBA" id="ARBA00022741"/>
    </source>
</evidence>
<dbReference type="InterPro" id="IPR036890">
    <property type="entry name" value="HATPase_C_sf"/>
</dbReference>
<feature type="domain" description="HAMP" evidence="14">
    <location>
        <begin position="267"/>
        <end position="319"/>
    </location>
</feature>
<evidence type="ECO:0000256" key="7">
    <source>
        <dbReference type="ARBA" id="ARBA00022692"/>
    </source>
</evidence>
<dbReference type="GO" id="GO:0005886">
    <property type="term" value="C:plasma membrane"/>
    <property type="evidence" value="ECO:0007669"/>
    <property type="project" value="UniProtKB-SubCell"/>
</dbReference>